<dbReference type="InterPro" id="IPR029044">
    <property type="entry name" value="Nucleotide-diphossugar_trans"/>
</dbReference>
<evidence type="ECO:0000256" key="5">
    <source>
        <dbReference type="ARBA" id="ARBA00022944"/>
    </source>
</evidence>
<dbReference type="SUPFAM" id="SSF53756">
    <property type="entry name" value="UDP-Glycosyltransferase/glycogen phosphorylase"/>
    <property type="match status" value="1"/>
</dbReference>
<dbReference type="Gene3D" id="3.40.50.12580">
    <property type="match status" value="1"/>
</dbReference>
<dbReference type="InterPro" id="IPR043148">
    <property type="entry name" value="TagF_C"/>
</dbReference>
<sequence length="765" mass="89875">MLKKILIGSPIHQKASILQYFLLSLEYLNTDGFEVHYLFIDDNESEDSRNILLDFAKRHHTAQILSSSDHQKYICDENTHYWNEHLIWKVAHFKNTIIHTAIQNNFDYLFLIDSDIVLHPNTLKQLLHANKDIISNIFWTKWQPDLPELPQVWVFDQYSQYYCKRGEKLSTEQIQQRQLQFLQMLKKPGIYEVGGLGACTLISRKALEAGVNFNEIKNVSFWGEDRHFCIRAQALGFDLFVDTHYPAFHIYRESDLKKAEEYLCQCVKSNVTEEFFLTIKESIESIGSFDYESGYGHLSTIHFSKQMREIVLNQIQSQLEENIARKLQVKATVDACKIKEIDVKRKKGIISFTITNNGTEQGVPFSEMFLCESEIIREGGKWFINSLLIKNDEKDITGYHLERKKKICLVYTNLSGSNTIALYKLIPEDIREEFDIKLLKQDLSQEYFKELIDSDAVVVTEGNYLLDKNKFNEKQLVIDTWHGFPLKAMGFVDKGEKYKDHIDKVWKNVDIITSYSKLFNHVMNQCINTNPNKYIVTGSPRNDFLYLCDGKHRLSKMVGKNLNGKKILLYMPTYRFTPRGNRYDGKREWNNLFDMSEFDNELFNNFLKNNDLLLLVKLHPAEESIVIDHIQENENIFILKSEMLEKNSVDLYEILNAVDLLITDYSSVYFDYLLLNRPMIFVPVDLHEYENTRGLLLEPYERWTPGSKVFDQHSLEEEILKSIYDDTYYRVEREYLCGLIHFYKDSMSTKRVWAVIKENLTKIHG</sequence>
<keyword evidence="3" id="KW-1003">Cell membrane</keyword>
<comment type="caution">
    <text evidence="7">The sequence shown here is derived from an EMBL/GenBank/DDBJ whole genome shotgun (WGS) entry which is preliminary data.</text>
</comment>
<evidence type="ECO:0000256" key="6">
    <source>
        <dbReference type="ARBA" id="ARBA00023136"/>
    </source>
</evidence>
<dbReference type="RefSeq" id="WP_183249924.1">
    <property type="nucleotide sequence ID" value="NZ_JACHES010000012.1"/>
</dbReference>
<dbReference type="AlphaFoldDB" id="A0A7W9YSW4"/>
<dbReference type="Pfam" id="PF04464">
    <property type="entry name" value="Glyphos_transf"/>
    <property type="match status" value="1"/>
</dbReference>
<gene>
    <name evidence="7" type="ORF">HNQ82_002468</name>
</gene>
<keyword evidence="6" id="KW-0472">Membrane</keyword>
<evidence type="ECO:0000313" key="8">
    <source>
        <dbReference type="Proteomes" id="UP000523528"/>
    </source>
</evidence>
<dbReference type="PANTHER" id="PTHR37316">
    <property type="entry name" value="TEICHOIC ACID GLYCEROL-PHOSPHATE PRIMASE"/>
    <property type="match status" value="1"/>
</dbReference>
<evidence type="ECO:0000313" key="7">
    <source>
        <dbReference type="EMBL" id="MBB6177630.1"/>
    </source>
</evidence>
<evidence type="ECO:0000256" key="1">
    <source>
        <dbReference type="ARBA" id="ARBA00004202"/>
    </source>
</evidence>
<dbReference type="GO" id="GO:0047355">
    <property type="term" value="F:CDP-glycerol glycerophosphotransferase activity"/>
    <property type="evidence" value="ECO:0007669"/>
    <property type="project" value="InterPro"/>
</dbReference>
<protein>
    <submittedName>
        <fullName evidence="7">CDP-glycerol glycerophosphotransferase (TagB/SpsB family)</fullName>
    </submittedName>
</protein>
<dbReference type="SUPFAM" id="SSF53448">
    <property type="entry name" value="Nucleotide-diphospho-sugar transferases"/>
    <property type="match status" value="1"/>
</dbReference>
<dbReference type="GO" id="GO:0019350">
    <property type="term" value="P:teichoic acid biosynthetic process"/>
    <property type="evidence" value="ECO:0007669"/>
    <property type="project" value="UniProtKB-KW"/>
</dbReference>
<dbReference type="InterPro" id="IPR007554">
    <property type="entry name" value="Glycerophosphate_synth"/>
</dbReference>
<dbReference type="InterPro" id="IPR051612">
    <property type="entry name" value="Teichoic_Acid_Biosynth"/>
</dbReference>
<dbReference type="GO" id="GO:0005886">
    <property type="term" value="C:plasma membrane"/>
    <property type="evidence" value="ECO:0007669"/>
    <property type="project" value="UniProtKB-SubCell"/>
</dbReference>
<accession>A0A7W9YSW4</accession>
<organism evidence="7 8">
    <name type="scientific">Anoxybacillus tengchongensis</name>
    <dbReference type="NCBI Taxonomy" id="576944"/>
    <lineage>
        <taxon>Bacteria</taxon>
        <taxon>Bacillati</taxon>
        <taxon>Bacillota</taxon>
        <taxon>Bacilli</taxon>
        <taxon>Bacillales</taxon>
        <taxon>Anoxybacillaceae</taxon>
        <taxon>Anoxybacillus</taxon>
    </lineage>
</organism>
<dbReference type="Proteomes" id="UP000523528">
    <property type="component" value="Unassembled WGS sequence"/>
</dbReference>
<name>A0A7W9YSW4_9BACL</name>
<dbReference type="InterPro" id="IPR043149">
    <property type="entry name" value="TagF_N"/>
</dbReference>
<keyword evidence="8" id="KW-1185">Reference proteome</keyword>
<comment type="similarity">
    <text evidence="2">Belongs to the CDP-glycerol glycerophosphotransferase family.</text>
</comment>
<evidence type="ECO:0000256" key="4">
    <source>
        <dbReference type="ARBA" id="ARBA00022679"/>
    </source>
</evidence>
<dbReference type="Gene3D" id="3.90.550.10">
    <property type="entry name" value="Spore Coat Polysaccharide Biosynthesis Protein SpsA, Chain A"/>
    <property type="match status" value="1"/>
</dbReference>
<dbReference type="PANTHER" id="PTHR37316:SF3">
    <property type="entry name" value="TEICHOIC ACID GLYCEROL-PHOSPHATE TRANSFERASE"/>
    <property type="match status" value="1"/>
</dbReference>
<evidence type="ECO:0000256" key="2">
    <source>
        <dbReference type="ARBA" id="ARBA00010488"/>
    </source>
</evidence>
<proteinExistence type="inferred from homology"/>
<dbReference type="EMBL" id="JACHES010000012">
    <property type="protein sequence ID" value="MBB6177630.1"/>
    <property type="molecule type" value="Genomic_DNA"/>
</dbReference>
<keyword evidence="5" id="KW-0777">Teichoic acid biosynthesis</keyword>
<keyword evidence="4 7" id="KW-0808">Transferase</keyword>
<dbReference type="CDD" id="cd00761">
    <property type="entry name" value="Glyco_tranf_GTA_type"/>
    <property type="match status" value="1"/>
</dbReference>
<evidence type="ECO:0000256" key="3">
    <source>
        <dbReference type="ARBA" id="ARBA00022475"/>
    </source>
</evidence>
<comment type="subcellular location">
    <subcellularLocation>
        <location evidence="1">Cell membrane</location>
        <topology evidence="1">Peripheral membrane protein</topology>
    </subcellularLocation>
</comment>
<reference evidence="7 8" key="1">
    <citation type="submission" date="2020-08" db="EMBL/GenBank/DDBJ databases">
        <title>Genomic Encyclopedia of Type Strains, Phase IV (KMG-IV): sequencing the most valuable type-strain genomes for metagenomic binning, comparative biology and taxonomic classification.</title>
        <authorList>
            <person name="Goeker M."/>
        </authorList>
    </citation>
    <scope>NUCLEOTIDE SEQUENCE [LARGE SCALE GENOMIC DNA]</scope>
    <source>
        <strain evidence="7 8">DSM 23211</strain>
    </source>
</reference>
<dbReference type="Gene3D" id="3.40.50.11820">
    <property type="match status" value="1"/>
</dbReference>